<keyword evidence="4" id="KW-0597">Phosphoprotein</keyword>
<keyword evidence="9" id="KW-0576">Peroxisome</keyword>
<dbReference type="InterPro" id="IPR052388">
    <property type="entry name" value="Peroxisomal_t2-enoyl-CoA_red"/>
</dbReference>
<name>A0A1T4RY62_9HYPH</name>
<comment type="catalytic activity">
    <reaction evidence="15">
        <text>(2E)-dodecenoyl-CoA + NADPH + H(+) = dodecanoyl-CoA + NADP(+)</text>
        <dbReference type="Rhea" id="RHEA:44964"/>
        <dbReference type="ChEBI" id="CHEBI:15378"/>
        <dbReference type="ChEBI" id="CHEBI:57330"/>
        <dbReference type="ChEBI" id="CHEBI:57375"/>
        <dbReference type="ChEBI" id="CHEBI:57783"/>
        <dbReference type="ChEBI" id="CHEBI:58349"/>
    </reaction>
    <physiologicalReaction direction="left-to-right" evidence="15">
        <dbReference type="Rhea" id="RHEA:44965"/>
    </physiologicalReaction>
</comment>
<dbReference type="Gene3D" id="3.40.50.720">
    <property type="entry name" value="NAD(P)-binding Rossmann-like Domain"/>
    <property type="match status" value="1"/>
</dbReference>
<keyword evidence="7" id="KW-0560">Oxidoreductase</keyword>
<evidence type="ECO:0000256" key="17">
    <source>
        <dbReference type="ARBA" id="ARBA00049108"/>
    </source>
</evidence>
<keyword evidence="3" id="KW-0444">Lipid biosynthesis</keyword>
<evidence type="ECO:0000256" key="1">
    <source>
        <dbReference type="ARBA" id="ARBA00004275"/>
    </source>
</evidence>
<proteinExistence type="predicted"/>
<keyword evidence="5" id="KW-0276">Fatty acid metabolism</keyword>
<keyword evidence="8" id="KW-0443">Lipid metabolism</keyword>
<evidence type="ECO:0000256" key="2">
    <source>
        <dbReference type="ARBA" id="ARBA00005189"/>
    </source>
</evidence>
<evidence type="ECO:0000313" key="22">
    <source>
        <dbReference type="Proteomes" id="UP000190092"/>
    </source>
</evidence>
<evidence type="ECO:0000256" key="9">
    <source>
        <dbReference type="ARBA" id="ARBA00023140"/>
    </source>
</evidence>
<evidence type="ECO:0000256" key="12">
    <source>
        <dbReference type="ARBA" id="ARBA00038622"/>
    </source>
</evidence>
<comment type="catalytic activity">
    <reaction evidence="19">
        <text>(2E)-decenoyl-CoA + NADPH + H(+) = decanoyl-CoA + NADP(+)</text>
        <dbReference type="Rhea" id="RHEA:44960"/>
        <dbReference type="ChEBI" id="CHEBI:15378"/>
        <dbReference type="ChEBI" id="CHEBI:57783"/>
        <dbReference type="ChEBI" id="CHEBI:58349"/>
        <dbReference type="ChEBI" id="CHEBI:61406"/>
        <dbReference type="ChEBI" id="CHEBI:61430"/>
    </reaction>
    <physiologicalReaction direction="left-to-right" evidence="19">
        <dbReference type="Rhea" id="RHEA:44961"/>
    </physiologicalReaction>
</comment>
<comment type="catalytic activity">
    <reaction evidence="20">
        <text>(2E)-octenoyl-CoA + NADPH + H(+) = octanoyl-CoA + NADP(+)</text>
        <dbReference type="Rhea" id="RHEA:44952"/>
        <dbReference type="ChEBI" id="CHEBI:15378"/>
        <dbReference type="ChEBI" id="CHEBI:57386"/>
        <dbReference type="ChEBI" id="CHEBI:57783"/>
        <dbReference type="ChEBI" id="CHEBI:58349"/>
        <dbReference type="ChEBI" id="CHEBI:62242"/>
    </reaction>
    <physiologicalReaction direction="left-to-right" evidence="20">
        <dbReference type="Rhea" id="RHEA:44953"/>
    </physiologicalReaction>
</comment>
<keyword evidence="6" id="KW-0521">NADP</keyword>
<keyword evidence="10" id="KW-0275">Fatty acid biosynthesis</keyword>
<reference evidence="22" key="1">
    <citation type="submission" date="2017-02" db="EMBL/GenBank/DDBJ databases">
        <authorList>
            <person name="Varghese N."/>
            <person name="Submissions S."/>
        </authorList>
    </citation>
    <scope>NUCLEOTIDE SEQUENCE [LARGE SCALE GENOMIC DNA]</scope>
    <source>
        <strain evidence="22">ATCC 27094</strain>
    </source>
</reference>
<evidence type="ECO:0000256" key="6">
    <source>
        <dbReference type="ARBA" id="ARBA00022857"/>
    </source>
</evidence>
<comment type="function">
    <text evidence="11">Participates in chain elongation of fatty acids. Catalyzes the reduction of trans-2-enoyl-CoAs of varying chain lengths from 6:1 to 16:1, having maximum activity with 10:1 CoA. Has no 2,4-dienoyl-CoA reductase activity.</text>
</comment>
<comment type="subunit">
    <text evidence="12">Interacts with PEX5, probably required to target it into peroxisomes.</text>
</comment>
<dbReference type="Pfam" id="PF13561">
    <property type="entry name" value="adh_short_C2"/>
    <property type="match status" value="1"/>
</dbReference>
<dbReference type="STRING" id="225324.SAMN02745126_04153"/>
<comment type="subcellular location">
    <subcellularLocation>
        <location evidence="1">Peroxisome</location>
    </subcellularLocation>
</comment>
<evidence type="ECO:0000256" key="13">
    <source>
        <dbReference type="ARBA" id="ARBA00038849"/>
    </source>
</evidence>
<evidence type="ECO:0000256" key="4">
    <source>
        <dbReference type="ARBA" id="ARBA00022553"/>
    </source>
</evidence>
<comment type="catalytic activity">
    <reaction evidence="17">
        <text>(2E)-hexenoyl-CoA + NADPH + H(+) = hexanoyl-CoA + NADP(+)</text>
        <dbReference type="Rhea" id="RHEA:44956"/>
        <dbReference type="ChEBI" id="CHEBI:15378"/>
        <dbReference type="ChEBI" id="CHEBI:57783"/>
        <dbReference type="ChEBI" id="CHEBI:58349"/>
        <dbReference type="ChEBI" id="CHEBI:62077"/>
        <dbReference type="ChEBI" id="CHEBI:62620"/>
    </reaction>
    <physiologicalReaction direction="left-to-right" evidence="17">
        <dbReference type="Rhea" id="RHEA:44957"/>
    </physiologicalReaction>
</comment>
<dbReference type="RefSeq" id="WP_085935837.1">
    <property type="nucleotide sequence ID" value="NZ_FUWJ01000006.1"/>
</dbReference>
<evidence type="ECO:0000256" key="7">
    <source>
        <dbReference type="ARBA" id="ARBA00023002"/>
    </source>
</evidence>
<dbReference type="PANTHER" id="PTHR24317">
    <property type="entry name" value="PEROXISOMAL TRANS-2-ENOYL-COA REDUCTASE"/>
    <property type="match status" value="1"/>
</dbReference>
<dbReference type="AlphaFoldDB" id="A0A1T4RY62"/>
<sequence>MFQPDLLKGKRILVTGGGTGLGRSMTHRFLELGANVVICGRREDVLKQTVDELAKETGGEIEAVGCDVRIPDAVEAMMDTIWAKRPLDILVNNAAGQILAQTHKLSTRAIDAVLGIVLHGSAYCTVAAGRRWIDAGLRDRVVMSILTVSSLTGAPFTVPSSMAKAGVLAMTKSLAVEWGPKGIRTCAIVPGPFPTEGAWSRLMPKERGGNEELVKTIPLRRVGEHEELANLAAFLVSDGAAYINGDAVVIDGGKMLQSGGGGASTQAMLDWTDEQWEALRPKRK</sequence>
<evidence type="ECO:0000256" key="3">
    <source>
        <dbReference type="ARBA" id="ARBA00022516"/>
    </source>
</evidence>
<evidence type="ECO:0000313" key="21">
    <source>
        <dbReference type="EMBL" id="SKA20857.1"/>
    </source>
</evidence>
<evidence type="ECO:0000256" key="11">
    <source>
        <dbReference type="ARBA" id="ARBA00037124"/>
    </source>
</evidence>
<comment type="pathway">
    <text evidence="2">Lipid metabolism.</text>
</comment>
<evidence type="ECO:0000256" key="19">
    <source>
        <dbReference type="ARBA" id="ARBA00049386"/>
    </source>
</evidence>
<gene>
    <name evidence="21" type="ORF">SAMN02745126_04153</name>
</gene>
<keyword evidence="22" id="KW-1185">Reference proteome</keyword>
<dbReference type="GO" id="GO:0006633">
    <property type="term" value="P:fatty acid biosynthetic process"/>
    <property type="evidence" value="ECO:0007669"/>
    <property type="project" value="UniProtKB-KW"/>
</dbReference>
<comment type="catalytic activity">
    <reaction evidence="16">
        <text>(2E)-tetradecenoyl-CoA + NADPH + H(+) = tetradecanoyl-CoA + NADP(+)</text>
        <dbReference type="Rhea" id="RHEA:44968"/>
        <dbReference type="ChEBI" id="CHEBI:15378"/>
        <dbReference type="ChEBI" id="CHEBI:57385"/>
        <dbReference type="ChEBI" id="CHEBI:57783"/>
        <dbReference type="ChEBI" id="CHEBI:58349"/>
        <dbReference type="ChEBI" id="CHEBI:61405"/>
    </reaction>
    <physiologicalReaction direction="left-to-right" evidence="16">
        <dbReference type="Rhea" id="RHEA:44969"/>
    </physiologicalReaction>
</comment>
<evidence type="ECO:0000256" key="8">
    <source>
        <dbReference type="ARBA" id="ARBA00023098"/>
    </source>
</evidence>
<dbReference type="InterPro" id="IPR036291">
    <property type="entry name" value="NAD(P)-bd_dom_sf"/>
</dbReference>
<dbReference type="InterPro" id="IPR002347">
    <property type="entry name" value="SDR_fam"/>
</dbReference>
<dbReference type="EC" id="1.3.1.38" evidence="13"/>
<dbReference type="PRINTS" id="PR00081">
    <property type="entry name" value="GDHRDH"/>
</dbReference>
<dbReference type="OrthoDB" id="9797020at2"/>
<evidence type="ECO:0000256" key="5">
    <source>
        <dbReference type="ARBA" id="ARBA00022832"/>
    </source>
</evidence>
<evidence type="ECO:0000256" key="20">
    <source>
        <dbReference type="ARBA" id="ARBA00049559"/>
    </source>
</evidence>
<evidence type="ECO:0000256" key="18">
    <source>
        <dbReference type="ARBA" id="ARBA00049251"/>
    </source>
</evidence>
<dbReference type="GO" id="GO:0019166">
    <property type="term" value="F:trans-2-enoyl-CoA reductase (NADPH) activity"/>
    <property type="evidence" value="ECO:0007669"/>
    <property type="project" value="UniProtKB-EC"/>
</dbReference>
<evidence type="ECO:0000256" key="10">
    <source>
        <dbReference type="ARBA" id="ARBA00023160"/>
    </source>
</evidence>
<dbReference type="EMBL" id="FUWJ01000006">
    <property type="protein sequence ID" value="SKA20857.1"/>
    <property type="molecule type" value="Genomic_DNA"/>
</dbReference>
<dbReference type="SUPFAM" id="SSF51735">
    <property type="entry name" value="NAD(P)-binding Rossmann-fold domains"/>
    <property type="match status" value="1"/>
</dbReference>
<evidence type="ECO:0000256" key="16">
    <source>
        <dbReference type="ARBA" id="ARBA00048686"/>
    </source>
</evidence>
<organism evidence="21 22">
    <name type="scientific">Enhydrobacter aerosaccus</name>
    <dbReference type="NCBI Taxonomy" id="225324"/>
    <lineage>
        <taxon>Bacteria</taxon>
        <taxon>Pseudomonadati</taxon>
        <taxon>Pseudomonadota</taxon>
        <taxon>Alphaproteobacteria</taxon>
        <taxon>Hyphomicrobiales</taxon>
        <taxon>Enhydrobacter</taxon>
    </lineage>
</organism>
<accession>A0A1T4RY62</accession>
<dbReference type="PANTHER" id="PTHR24317:SF7">
    <property type="entry name" value="PEROXISOMAL TRANS-2-ENOYL-COA REDUCTASE"/>
    <property type="match status" value="1"/>
</dbReference>
<dbReference type="Proteomes" id="UP000190092">
    <property type="component" value="Unassembled WGS sequence"/>
</dbReference>
<protein>
    <recommendedName>
        <fullName evidence="14">Peroxisomal trans-2-enoyl-CoA reductase</fullName>
        <ecNumber evidence="13">1.3.1.38</ecNumber>
    </recommendedName>
</protein>
<evidence type="ECO:0000256" key="15">
    <source>
        <dbReference type="ARBA" id="ARBA00047570"/>
    </source>
</evidence>
<comment type="catalytic activity">
    <reaction evidence="18">
        <text>a (2E)-enoyl-CoA + NADPH + H(+) = a 2,3-saturated acyl-CoA + NADP(+)</text>
        <dbReference type="Rhea" id="RHEA:33763"/>
        <dbReference type="ChEBI" id="CHEBI:15378"/>
        <dbReference type="ChEBI" id="CHEBI:57783"/>
        <dbReference type="ChEBI" id="CHEBI:58349"/>
        <dbReference type="ChEBI" id="CHEBI:58856"/>
        <dbReference type="ChEBI" id="CHEBI:65111"/>
        <dbReference type="EC" id="1.3.1.38"/>
    </reaction>
    <physiologicalReaction direction="left-to-right" evidence="18">
        <dbReference type="Rhea" id="RHEA:33764"/>
    </physiologicalReaction>
</comment>
<evidence type="ECO:0000256" key="14">
    <source>
        <dbReference type="ARBA" id="ARBA00041063"/>
    </source>
</evidence>